<name>A0AAD7NHB1_9AGAR</name>
<organism evidence="1 2">
    <name type="scientific">Mycena metata</name>
    <dbReference type="NCBI Taxonomy" id="1033252"/>
    <lineage>
        <taxon>Eukaryota</taxon>
        <taxon>Fungi</taxon>
        <taxon>Dikarya</taxon>
        <taxon>Basidiomycota</taxon>
        <taxon>Agaricomycotina</taxon>
        <taxon>Agaricomycetes</taxon>
        <taxon>Agaricomycetidae</taxon>
        <taxon>Agaricales</taxon>
        <taxon>Marasmiineae</taxon>
        <taxon>Mycenaceae</taxon>
        <taxon>Mycena</taxon>
    </lineage>
</organism>
<keyword evidence="2" id="KW-1185">Reference proteome</keyword>
<reference evidence="1" key="1">
    <citation type="submission" date="2023-03" db="EMBL/GenBank/DDBJ databases">
        <title>Massive genome expansion in bonnet fungi (Mycena s.s.) driven by repeated elements and novel gene families across ecological guilds.</title>
        <authorList>
            <consortium name="Lawrence Berkeley National Laboratory"/>
            <person name="Harder C.B."/>
            <person name="Miyauchi S."/>
            <person name="Viragh M."/>
            <person name="Kuo A."/>
            <person name="Thoen E."/>
            <person name="Andreopoulos B."/>
            <person name="Lu D."/>
            <person name="Skrede I."/>
            <person name="Drula E."/>
            <person name="Henrissat B."/>
            <person name="Morin E."/>
            <person name="Kohler A."/>
            <person name="Barry K."/>
            <person name="LaButti K."/>
            <person name="Morin E."/>
            <person name="Salamov A."/>
            <person name="Lipzen A."/>
            <person name="Mereny Z."/>
            <person name="Hegedus B."/>
            <person name="Baldrian P."/>
            <person name="Stursova M."/>
            <person name="Weitz H."/>
            <person name="Taylor A."/>
            <person name="Grigoriev I.V."/>
            <person name="Nagy L.G."/>
            <person name="Martin F."/>
            <person name="Kauserud H."/>
        </authorList>
    </citation>
    <scope>NUCLEOTIDE SEQUENCE</scope>
    <source>
        <strain evidence="1">CBHHK182m</strain>
    </source>
</reference>
<proteinExistence type="predicted"/>
<dbReference type="EMBL" id="JARKIB010000038">
    <property type="protein sequence ID" value="KAJ7759988.1"/>
    <property type="molecule type" value="Genomic_DNA"/>
</dbReference>
<sequence>MANIIRSAKSGSDWTNNETDAYNIHLSFQDATTVRPLAQLPAPMIDNEILTVQGANDTVSDTNYNLLSLLDIAMDASNPQESAVCDFAVSLFHALGYIHRPRVARTRQELRFLICGESKYAKPDVSILDRSMDDIILLVQEDKRLGGPTDAYAQLIAEAIAAYQVNQSTRTASGLARLQSLVVPGILLVGTSPIFYNVPLTEELVRCVERGEYPTTPTIVAVHLPDLPRPHRRWVEGMEPLDNRRIILECYEAFKAFIP</sequence>
<dbReference type="AlphaFoldDB" id="A0AAD7NHB1"/>
<gene>
    <name evidence="1" type="ORF">B0H16DRAFT_1415663</name>
</gene>
<comment type="caution">
    <text evidence="1">The sequence shown here is derived from an EMBL/GenBank/DDBJ whole genome shotgun (WGS) entry which is preliminary data.</text>
</comment>
<accession>A0AAD7NHB1</accession>
<evidence type="ECO:0000313" key="1">
    <source>
        <dbReference type="EMBL" id="KAJ7759988.1"/>
    </source>
</evidence>
<evidence type="ECO:0000313" key="2">
    <source>
        <dbReference type="Proteomes" id="UP001215598"/>
    </source>
</evidence>
<dbReference type="Proteomes" id="UP001215598">
    <property type="component" value="Unassembled WGS sequence"/>
</dbReference>
<protein>
    <submittedName>
        <fullName evidence="1">Uncharacterized protein</fullName>
    </submittedName>
</protein>